<evidence type="ECO:0000259" key="10">
    <source>
        <dbReference type="PROSITE" id="PS50011"/>
    </source>
</evidence>
<evidence type="ECO:0000313" key="12">
    <source>
        <dbReference type="Proteomes" id="UP000031737"/>
    </source>
</evidence>
<dbReference type="PROSITE" id="PS00108">
    <property type="entry name" value="PROTEIN_KINASE_ST"/>
    <property type="match status" value="1"/>
</dbReference>
<keyword evidence="12" id="KW-1185">Reference proteome</keyword>
<dbReference type="EC" id="2.7.11.1" evidence="1"/>
<evidence type="ECO:0000256" key="5">
    <source>
        <dbReference type="ARBA" id="ARBA00022777"/>
    </source>
</evidence>
<evidence type="ECO:0000256" key="4">
    <source>
        <dbReference type="ARBA" id="ARBA00022741"/>
    </source>
</evidence>
<evidence type="ECO:0000256" key="9">
    <source>
        <dbReference type="SAM" id="MobiDB-lite"/>
    </source>
</evidence>
<proteinExistence type="predicted"/>
<dbReference type="GO" id="GO:0005524">
    <property type="term" value="F:ATP binding"/>
    <property type="evidence" value="ECO:0007669"/>
    <property type="project" value="UniProtKB-KW"/>
</dbReference>
<dbReference type="EMBL" id="AUPL01004383">
    <property type="protein sequence ID" value="ESL07923.1"/>
    <property type="molecule type" value="Genomic_DNA"/>
</dbReference>
<evidence type="ECO:0000313" key="11">
    <source>
        <dbReference type="EMBL" id="ESL07923.1"/>
    </source>
</evidence>
<gene>
    <name evidence="11" type="ORF">TRSC58_04383</name>
</gene>
<dbReference type="SUPFAM" id="SSF56112">
    <property type="entry name" value="Protein kinase-like (PK-like)"/>
    <property type="match status" value="1"/>
</dbReference>
<feature type="region of interest" description="Disordered" evidence="9">
    <location>
        <begin position="385"/>
        <end position="443"/>
    </location>
</feature>
<dbReference type="InterPro" id="IPR051131">
    <property type="entry name" value="NEK_Ser/Thr_kinase_NIMA"/>
</dbReference>
<dbReference type="PROSITE" id="PS50011">
    <property type="entry name" value="PROTEIN_KINASE_DOM"/>
    <property type="match status" value="1"/>
</dbReference>
<comment type="catalytic activity">
    <reaction evidence="7">
        <text>L-threonyl-[protein] + ATP = O-phospho-L-threonyl-[protein] + ADP + H(+)</text>
        <dbReference type="Rhea" id="RHEA:46608"/>
        <dbReference type="Rhea" id="RHEA-COMP:11060"/>
        <dbReference type="Rhea" id="RHEA-COMP:11605"/>
        <dbReference type="ChEBI" id="CHEBI:15378"/>
        <dbReference type="ChEBI" id="CHEBI:30013"/>
        <dbReference type="ChEBI" id="CHEBI:30616"/>
        <dbReference type="ChEBI" id="CHEBI:61977"/>
        <dbReference type="ChEBI" id="CHEBI:456216"/>
        <dbReference type="EC" id="2.7.11.1"/>
    </reaction>
</comment>
<sequence>MKHYLDPSPTDCGGKMNEYHILEKMAAGSFGVIFKVRRVTDNAVLVMKRIALADLGVEQRREAAQEIRVMSRLHHTFIVAQRDAFLFNDSLCIVMDYYDGGDLAALITRQREKNEYLPMEQVLAWFAEINLGMHYLHDQGIVHRDLKTHNLFLNSNTGEVAVGDFGVAEFVSAAGGSKRGSPFATPLAPASQHLFAQRCDSELFGDCGSDNGDLINGPFGGAVRGTLLYMAPEVLESGVCSPSSDVWALGCILYELLSLRHPFESRDIATLMMRVMAGTRSPPPGHYPAEVVRLLDSMLSLDAAQRPSCEEILRTPVMSAPLQKIVEQMASRKSQDREAARTWAAQMQRLGICNQTVATSPCLPYLWEPRPTLSSPQERVLVKTTVPASPRPELPSSPRNSSFGDGPCSTWMPPLPLRVDHEGNGVHSRDGDASPYRERKKDCDDADDVSSYLSWKLGDGNVEDMRHVPIELVEAEVARYRQLVQSEMRKQKLQRDAALHKSRFGRDTPPKKYYYNSLARVGRLTAPSIGAHHTLQTVMNSSPPPSSLPSPSPIHLHRLEQAKTASVSATASRWPQGSLEASLEVRRQKRMGVAVGVLGHAVFSSVYAYYRGVEVAEREVASVMQLVPDRAKWHVLPVIEEVVVIDRLLERMEANGP</sequence>
<dbReference type="PANTHER" id="PTHR44899">
    <property type="entry name" value="CAMK FAMILY PROTEIN KINASE"/>
    <property type="match status" value="1"/>
</dbReference>
<organism evidence="11 12">
    <name type="scientific">Trypanosoma rangeli SC58</name>
    <dbReference type="NCBI Taxonomy" id="429131"/>
    <lineage>
        <taxon>Eukaryota</taxon>
        <taxon>Discoba</taxon>
        <taxon>Euglenozoa</taxon>
        <taxon>Kinetoplastea</taxon>
        <taxon>Metakinetoplastina</taxon>
        <taxon>Trypanosomatida</taxon>
        <taxon>Trypanosomatidae</taxon>
        <taxon>Trypanosoma</taxon>
        <taxon>Herpetosoma</taxon>
    </lineage>
</organism>
<evidence type="ECO:0000256" key="1">
    <source>
        <dbReference type="ARBA" id="ARBA00012513"/>
    </source>
</evidence>
<feature type="domain" description="Protein kinase" evidence="10">
    <location>
        <begin position="19"/>
        <end position="318"/>
    </location>
</feature>
<dbReference type="Gene3D" id="1.10.510.10">
    <property type="entry name" value="Transferase(Phosphotransferase) domain 1"/>
    <property type="match status" value="1"/>
</dbReference>
<evidence type="ECO:0000256" key="6">
    <source>
        <dbReference type="ARBA" id="ARBA00022840"/>
    </source>
</evidence>
<protein>
    <recommendedName>
        <fullName evidence="1">non-specific serine/threonine protein kinase</fullName>
        <ecNumber evidence="1">2.7.11.1</ecNumber>
    </recommendedName>
</protein>
<keyword evidence="5 11" id="KW-0418">Kinase</keyword>
<evidence type="ECO:0000256" key="3">
    <source>
        <dbReference type="ARBA" id="ARBA00022679"/>
    </source>
</evidence>
<dbReference type="SMART" id="SM00220">
    <property type="entry name" value="S_TKc"/>
    <property type="match status" value="1"/>
</dbReference>
<keyword evidence="3" id="KW-0808">Transferase</keyword>
<reference evidence="11 12" key="1">
    <citation type="submission" date="2013-07" db="EMBL/GenBank/DDBJ databases">
        <authorList>
            <person name="Stoco P.H."/>
            <person name="Wagner G."/>
            <person name="Gerber A."/>
            <person name="Zaha A."/>
            <person name="Thompson C."/>
            <person name="Bartholomeu D.C."/>
            <person name="Luckemeyer D.D."/>
            <person name="Bahia D."/>
            <person name="Loreto E."/>
            <person name="Prestes E.B."/>
            <person name="Lima F.M."/>
            <person name="Rodrigues-Luiz G."/>
            <person name="Vallejo G.A."/>
            <person name="Filho J.F."/>
            <person name="Monteiro K.M."/>
            <person name="Tyler K.M."/>
            <person name="de Almeida L.G."/>
            <person name="Ortiz M.F."/>
            <person name="Siervo M.A."/>
            <person name="de Moraes M.H."/>
            <person name="Cunha O.L."/>
            <person name="Mendonca-Neto R."/>
            <person name="Silva R."/>
            <person name="Teixeira S.M."/>
            <person name="Murta S.M."/>
            <person name="Sincero T.C."/>
            <person name="Mendes T.A."/>
            <person name="Urmenyi T.P."/>
            <person name="Silva V.G."/>
            <person name="da Rocha W.D."/>
            <person name="Andersson B."/>
            <person name="Romanha A.J."/>
            <person name="Steindel M."/>
            <person name="de Vasconcelos A.T."/>
            <person name="Grisard E.C."/>
        </authorList>
    </citation>
    <scope>NUCLEOTIDE SEQUENCE [LARGE SCALE GENOMIC DNA]</scope>
    <source>
        <strain evidence="11 12">SC58</strain>
    </source>
</reference>
<dbReference type="InterPro" id="IPR008271">
    <property type="entry name" value="Ser/Thr_kinase_AS"/>
</dbReference>
<evidence type="ECO:0000256" key="2">
    <source>
        <dbReference type="ARBA" id="ARBA00022527"/>
    </source>
</evidence>
<dbReference type="InterPro" id="IPR011009">
    <property type="entry name" value="Kinase-like_dom_sf"/>
</dbReference>
<keyword evidence="6" id="KW-0067">ATP-binding</keyword>
<evidence type="ECO:0000256" key="7">
    <source>
        <dbReference type="ARBA" id="ARBA00047899"/>
    </source>
</evidence>
<comment type="caution">
    <text evidence="11">The sequence shown here is derived from an EMBL/GenBank/DDBJ whole genome shotgun (WGS) entry which is preliminary data.</text>
</comment>
<dbReference type="Proteomes" id="UP000031737">
    <property type="component" value="Unassembled WGS sequence"/>
</dbReference>
<keyword evidence="4" id="KW-0547">Nucleotide-binding</keyword>
<dbReference type="GO" id="GO:0004674">
    <property type="term" value="F:protein serine/threonine kinase activity"/>
    <property type="evidence" value="ECO:0007669"/>
    <property type="project" value="UniProtKB-KW"/>
</dbReference>
<feature type="compositionally biased region" description="Basic and acidic residues" evidence="9">
    <location>
        <begin position="418"/>
        <end position="443"/>
    </location>
</feature>
<dbReference type="Gene3D" id="3.30.200.20">
    <property type="entry name" value="Phosphorylase Kinase, domain 1"/>
    <property type="match status" value="1"/>
</dbReference>
<evidence type="ECO:0000256" key="8">
    <source>
        <dbReference type="ARBA" id="ARBA00048679"/>
    </source>
</evidence>
<name>A0A061IXQ0_TRYRA</name>
<dbReference type="AlphaFoldDB" id="A0A061IXQ0"/>
<accession>A0A061IXQ0</accession>
<dbReference type="OrthoDB" id="248923at2759"/>
<keyword evidence="2 11" id="KW-0723">Serine/threonine-protein kinase</keyword>
<dbReference type="Pfam" id="PF00069">
    <property type="entry name" value="Pkinase"/>
    <property type="match status" value="2"/>
</dbReference>
<dbReference type="PANTHER" id="PTHR44899:SF3">
    <property type="entry name" value="SERINE_THREONINE-PROTEIN KINASE NEK1"/>
    <property type="match status" value="1"/>
</dbReference>
<dbReference type="VEuPathDB" id="TriTrypDB:TRSC58_04383"/>
<comment type="catalytic activity">
    <reaction evidence="8">
        <text>L-seryl-[protein] + ATP = O-phospho-L-seryl-[protein] + ADP + H(+)</text>
        <dbReference type="Rhea" id="RHEA:17989"/>
        <dbReference type="Rhea" id="RHEA-COMP:9863"/>
        <dbReference type="Rhea" id="RHEA-COMP:11604"/>
        <dbReference type="ChEBI" id="CHEBI:15378"/>
        <dbReference type="ChEBI" id="CHEBI:29999"/>
        <dbReference type="ChEBI" id="CHEBI:30616"/>
        <dbReference type="ChEBI" id="CHEBI:83421"/>
        <dbReference type="ChEBI" id="CHEBI:456216"/>
        <dbReference type="EC" id="2.7.11.1"/>
    </reaction>
</comment>
<dbReference type="InterPro" id="IPR000719">
    <property type="entry name" value="Prot_kinase_dom"/>
</dbReference>